<evidence type="ECO:0000313" key="3">
    <source>
        <dbReference type="Proteomes" id="UP000018872"/>
    </source>
</evidence>
<reference evidence="2 3" key="1">
    <citation type="submission" date="2013-11" db="EMBL/GenBank/DDBJ databases">
        <title>Single cell genomics of uncultured Tannerella BU063 (oral taxon 286).</title>
        <authorList>
            <person name="Beall C.J."/>
            <person name="Campbell A.G."/>
            <person name="Griffen A.L."/>
            <person name="Podar M."/>
            <person name="Leys E.J."/>
        </authorList>
    </citation>
    <scope>NUCLEOTIDE SEQUENCE [LARGE SCALE GENOMIC DNA]</scope>
    <source>
        <strain evidence="2">Cell 5</strain>
    </source>
</reference>
<gene>
    <name evidence="2" type="ORF">T229_04140</name>
</gene>
<feature type="non-terminal residue" evidence="2">
    <location>
        <position position="1"/>
    </location>
</feature>
<comment type="caution">
    <text evidence="2">The sequence shown here is derived from an EMBL/GenBank/DDBJ whole genome shotgun (WGS) entry which is preliminary data.</text>
</comment>
<name>W2CE49_9BACT</name>
<sequence length="136" mass="15412">SNPRMTIPIIGNGDITSADRCHEAFDRYGVDGVMIGRGCIGRPWIFREVKRYLQTGEPLPPEPFAWYLDVLKQQILQSVERLDERRGILHIRRHLAATPLFKGIPDFKPTRVAMLRAETVSELFAIMDAIPAPTAE</sequence>
<dbReference type="PANTHER" id="PTHR45846">
    <property type="entry name" value="TRNA-DIHYDROURIDINE(47) SYNTHASE [NAD(P)(+)]-LIKE"/>
    <property type="match status" value="1"/>
</dbReference>
<evidence type="ECO:0000313" key="2">
    <source>
        <dbReference type="EMBL" id="ETK05313.1"/>
    </source>
</evidence>
<protein>
    <recommendedName>
        <fullName evidence="1">DUS-like FMN-binding domain-containing protein</fullName>
    </recommendedName>
</protein>
<dbReference type="AlphaFoldDB" id="W2CE49"/>
<accession>W2CE49</accession>
<dbReference type="Proteomes" id="UP000018872">
    <property type="component" value="Unassembled WGS sequence"/>
</dbReference>
<dbReference type="PANTHER" id="PTHR45846:SF1">
    <property type="entry name" value="TRNA-DIHYDROURIDINE(47) SYNTHASE [NAD(P)(+)]-LIKE"/>
    <property type="match status" value="1"/>
</dbReference>
<dbReference type="Pfam" id="PF01207">
    <property type="entry name" value="Dus"/>
    <property type="match status" value="1"/>
</dbReference>
<evidence type="ECO:0000259" key="1">
    <source>
        <dbReference type="Pfam" id="PF01207"/>
    </source>
</evidence>
<dbReference type="InterPro" id="IPR013785">
    <property type="entry name" value="Aldolase_TIM"/>
</dbReference>
<dbReference type="EMBL" id="AYYC01000542">
    <property type="protein sequence ID" value="ETK05313.1"/>
    <property type="molecule type" value="Genomic_DNA"/>
</dbReference>
<dbReference type="GO" id="GO:0003723">
    <property type="term" value="F:RNA binding"/>
    <property type="evidence" value="ECO:0007669"/>
    <property type="project" value="TreeGrafter"/>
</dbReference>
<dbReference type="GO" id="GO:0017150">
    <property type="term" value="F:tRNA dihydrouridine synthase activity"/>
    <property type="evidence" value="ECO:0007669"/>
    <property type="project" value="TreeGrafter"/>
</dbReference>
<dbReference type="InterPro" id="IPR035587">
    <property type="entry name" value="DUS-like_FMN-bd"/>
</dbReference>
<proteinExistence type="predicted"/>
<organism evidence="2 3">
    <name type="scientific">Tannerella sp. oral taxon BU063 isolate Cell 5</name>
    <dbReference type="NCBI Taxonomy" id="1410950"/>
    <lineage>
        <taxon>Bacteria</taxon>
        <taxon>Pseudomonadati</taxon>
        <taxon>Bacteroidota</taxon>
        <taxon>Bacteroidia</taxon>
        <taxon>Bacteroidales</taxon>
        <taxon>Tannerellaceae</taxon>
        <taxon>Tannerella</taxon>
    </lineage>
</organism>
<dbReference type="Gene3D" id="1.10.1200.80">
    <property type="entry name" value="Putative flavin oxidoreducatase, domain 2"/>
    <property type="match status" value="1"/>
</dbReference>
<dbReference type="SUPFAM" id="SSF51395">
    <property type="entry name" value="FMN-linked oxidoreductases"/>
    <property type="match status" value="1"/>
</dbReference>
<dbReference type="Gene3D" id="3.20.20.70">
    <property type="entry name" value="Aldolase class I"/>
    <property type="match status" value="1"/>
</dbReference>
<dbReference type="PATRIC" id="fig|1410950.3.peg.420"/>
<feature type="domain" description="DUS-like FMN-binding" evidence="1">
    <location>
        <begin position="5"/>
        <end position="98"/>
    </location>
</feature>
<dbReference type="InterPro" id="IPR024036">
    <property type="entry name" value="tRNA-dHydroUridine_Synthase_C"/>
</dbReference>